<feature type="region of interest" description="Disordered" evidence="1">
    <location>
        <begin position="275"/>
        <end position="296"/>
    </location>
</feature>
<sequence>MKANRLERGSLKKTLAVGAVIIGASTLLFQGLIQAVTAAEFKKTDTIPTSYANFTAASSQAAQNSLPAGYKKANYTVGTIDLEYYRNQTPTSKDMTKEAAAEIGAQALWQVFDLNLEGQVIQMGYGQATESLPRSTWSGDVYIGGKLAYTFFLDSVTGELFGLARSRTLDKQVSLAFDPVLAKNPQEYVELARKLAEKNNVVHSPIKTVEYNSQGYSNNDPDITMYVTGENGELATMSFSRYDKALLGIGYSTPTKHALEFSEKQMQRLQEKVKELEKSAPPAENETPFLRSIELD</sequence>
<keyword evidence="3" id="KW-1185">Reference proteome</keyword>
<reference evidence="2" key="1">
    <citation type="submission" date="2022-06" db="EMBL/GenBank/DDBJ databases">
        <title>Genome sequencing of Brevibacillus sp. BB3-R1.</title>
        <authorList>
            <person name="Heo J."/>
            <person name="Lee D."/>
            <person name="Won M."/>
            <person name="Han B.-H."/>
            <person name="Hong S.-B."/>
            <person name="Kwon S.-W."/>
        </authorList>
    </citation>
    <scope>NUCLEOTIDE SEQUENCE</scope>
    <source>
        <strain evidence="2">BB3-R1</strain>
    </source>
</reference>
<protein>
    <submittedName>
        <fullName evidence="2">Uncharacterized protein</fullName>
    </submittedName>
</protein>
<dbReference type="EMBL" id="CP098755">
    <property type="protein sequence ID" value="USG66607.1"/>
    <property type="molecule type" value="Genomic_DNA"/>
</dbReference>
<dbReference type="Proteomes" id="UP001056500">
    <property type="component" value="Chromosome"/>
</dbReference>
<accession>A0ABY4WHN4</accession>
<evidence type="ECO:0000313" key="2">
    <source>
        <dbReference type="EMBL" id="USG66607.1"/>
    </source>
</evidence>
<gene>
    <name evidence="2" type="ORF">NDK47_04715</name>
</gene>
<name>A0ABY4WHN4_9BACL</name>
<proteinExistence type="predicted"/>
<dbReference type="RefSeq" id="WP_251873715.1">
    <property type="nucleotide sequence ID" value="NZ_CP098755.1"/>
</dbReference>
<evidence type="ECO:0000256" key="1">
    <source>
        <dbReference type="SAM" id="MobiDB-lite"/>
    </source>
</evidence>
<organism evidence="2 3">
    <name type="scientific">Brevibacillus ruminantium</name>
    <dbReference type="NCBI Taxonomy" id="2950604"/>
    <lineage>
        <taxon>Bacteria</taxon>
        <taxon>Bacillati</taxon>
        <taxon>Bacillota</taxon>
        <taxon>Bacilli</taxon>
        <taxon>Bacillales</taxon>
        <taxon>Paenibacillaceae</taxon>
        <taxon>Brevibacillus</taxon>
    </lineage>
</organism>
<evidence type="ECO:0000313" key="3">
    <source>
        <dbReference type="Proteomes" id="UP001056500"/>
    </source>
</evidence>